<protein>
    <recommendedName>
        <fullName evidence="1">Putative auto-transporter adhesin head GIN domain-containing protein</fullName>
    </recommendedName>
</protein>
<dbReference type="Gene3D" id="2.160.20.120">
    <property type="match status" value="1"/>
</dbReference>
<dbReference type="Pfam" id="PF10988">
    <property type="entry name" value="DUF2807"/>
    <property type="match status" value="1"/>
</dbReference>
<dbReference type="InterPro" id="IPR021255">
    <property type="entry name" value="DUF2807"/>
</dbReference>
<organism evidence="2 3">
    <name type="scientific">Winmispira thermophila (strain ATCC 49972 / DSM 6192 / RI 19.B1)</name>
    <name type="common">Spirochaeta thermophila</name>
    <dbReference type="NCBI Taxonomy" id="665571"/>
    <lineage>
        <taxon>Bacteria</taxon>
        <taxon>Pseudomonadati</taxon>
        <taxon>Spirochaetota</taxon>
        <taxon>Spirochaetia</taxon>
        <taxon>Winmispirales</taxon>
        <taxon>Winmispiraceae</taxon>
        <taxon>Winmispira</taxon>
    </lineage>
</organism>
<gene>
    <name evidence="2" type="ordered locus">STHERM_c13580</name>
</gene>
<dbReference type="PaxDb" id="665571-STHERM_c13580"/>
<proteinExistence type="predicted"/>
<dbReference type="Proteomes" id="UP000001296">
    <property type="component" value="Chromosome"/>
</dbReference>
<sequence>MVLIAFTIFTGVVSCMGGPVSRSWGDLTTRRADLSGFSRIEISGVWEVEVMVGEEWSVKVEAPEGLFDYIGARTRGEVLELGWKEQHISFWNNLPTPKATVTLPRLEEVEASGAVSLSLVGLEGGRGRIELSGAGEVTGRGGHLEYLELAVSGAGDVDLTGLEVANAEVDISGAASVRLWVTETLTGSVSGAGSLRYKGDPVVGVDVSEMSSIKSL</sequence>
<reference key="1">
    <citation type="submission" date="2009-08" db="EMBL/GenBank/DDBJ databases">
        <title>The genome sequence of Spirochaeta thermophila DSM6192.</title>
        <authorList>
            <person name="Angelov A."/>
            <person name="Mientus M."/>
            <person name="Wittenberg S."/>
            <person name="Lehmann R."/>
            <person name="Liesegang H."/>
            <person name="Daniel R."/>
            <person name="Liebl W."/>
        </authorList>
    </citation>
    <scope>NUCLEOTIDE SEQUENCE</scope>
    <source>
        <strain>DSM 6192</strain>
    </source>
</reference>
<reference evidence="2 3" key="2">
    <citation type="journal article" date="2010" name="J. Bacteriol.">
        <title>Genome sequence of the polysaccharide-degrading, thermophilic anaerobe Spirochaeta thermophila DSM 6192.</title>
        <authorList>
            <person name="Angelov A."/>
            <person name="Liebl S."/>
            <person name="Ballschmiter M."/>
            <person name="Bomeke M."/>
            <person name="Lehmann R."/>
            <person name="Liesegang H."/>
            <person name="Daniel R."/>
            <person name="Liebl W."/>
        </authorList>
    </citation>
    <scope>NUCLEOTIDE SEQUENCE [LARGE SCALE GENOMIC DNA]</scope>
    <source>
        <strain evidence="3">ATCC 49972 / DSM 6192 / RI 19.B1</strain>
    </source>
</reference>
<accession>E0RU77</accession>
<dbReference type="AlphaFoldDB" id="E0RU77"/>
<feature type="domain" description="Putative auto-transporter adhesin head GIN" evidence="1">
    <location>
        <begin position="37"/>
        <end position="201"/>
    </location>
</feature>
<evidence type="ECO:0000259" key="1">
    <source>
        <dbReference type="Pfam" id="PF10988"/>
    </source>
</evidence>
<evidence type="ECO:0000313" key="2">
    <source>
        <dbReference type="EMBL" id="ADN02298.1"/>
    </source>
</evidence>
<dbReference type="KEGG" id="sta:STHERM_c13580"/>
<dbReference type="EMBL" id="CP001698">
    <property type="protein sequence ID" value="ADN02298.1"/>
    <property type="molecule type" value="Genomic_DNA"/>
</dbReference>
<dbReference type="HOGENOM" id="CLU_072746_2_1_12"/>
<name>E0RU77_WINT6</name>
<evidence type="ECO:0000313" key="3">
    <source>
        <dbReference type="Proteomes" id="UP000001296"/>
    </source>
</evidence>
<dbReference type="eggNOG" id="COG3595">
    <property type="taxonomic scope" value="Bacteria"/>
</dbReference>